<proteinExistence type="predicted"/>
<evidence type="ECO:0000313" key="4">
    <source>
        <dbReference type="Proteomes" id="UP000198778"/>
    </source>
</evidence>
<dbReference type="RefSeq" id="WP_090841563.1">
    <property type="nucleotide sequence ID" value="NZ_FNIL01000002.1"/>
</dbReference>
<protein>
    <recommendedName>
        <fullName evidence="2">DUF4190 domain-containing protein</fullName>
    </recommendedName>
</protein>
<evidence type="ECO:0000313" key="3">
    <source>
        <dbReference type="EMBL" id="SDN62355.1"/>
    </source>
</evidence>
<name>A0A1H0CWU6_9BACI</name>
<evidence type="ECO:0000259" key="2">
    <source>
        <dbReference type="Pfam" id="PF13828"/>
    </source>
</evidence>
<dbReference type="InterPro" id="IPR025241">
    <property type="entry name" value="DUF4190"/>
</dbReference>
<evidence type="ECO:0000256" key="1">
    <source>
        <dbReference type="SAM" id="Phobius"/>
    </source>
</evidence>
<keyword evidence="1" id="KW-0812">Transmembrane</keyword>
<keyword evidence="4" id="KW-1185">Reference proteome</keyword>
<gene>
    <name evidence="3" type="ORF">SAMN04488053_102260</name>
</gene>
<sequence length="92" mass="9776">MDSREELKQREKSGKAAASLILGIVSMLTSIFIIVGILLGLAGLLIGSVALLQAKRYGHARKGMAVAGMVTSIAGIALTIFFISVSFDSFFW</sequence>
<feature type="transmembrane region" description="Helical" evidence="1">
    <location>
        <begin position="20"/>
        <end position="52"/>
    </location>
</feature>
<keyword evidence="1" id="KW-0472">Membrane</keyword>
<accession>A0A1H0CWU6</accession>
<reference evidence="4" key="1">
    <citation type="submission" date="2016-10" db="EMBL/GenBank/DDBJ databases">
        <authorList>
            <person name="Varghese N."/>
            <person name="Submissions S."/>
        </authorList>
    </citation>
    <scope>NUCLEOTIDE SEQUENCE [LARGE SCALE GENOMIC DNA]</scope>
    <source>
        <strain evidence="4">CGMCC 1.10369</strain>
    </source>
</reference>
<organism evidence="3 4">
    <name type="scientific">Alkalicoccus daliensis</name>
    <dbReference type="NCBI Taxonomy" id="745820"/>
    <lineage>
        <taxon>Bacteria</taxon>
        <taxon>Bacillati</taxon>
        <taxon>Bacillota</taxon>
        <taxon>Bacilli</taxon>
        <taxon>Bacillales</taxon>
        <taxon>Bacillaceae</taxon>
        <taxon>Alkalicoccus</taxon>
    </lineage>
</organism>
<keyword evidence="1" id="KW-1133">Transmembrane helix</keyword>
<dbReference type="Pfam" id="PF13828">
    <property type="entry name" value="DUF4190"/>
    <property type="match status" value="1"/>
</dbReference>
<dbReference type="STRING" id="745820.SAMN04488053_102260"/>
<dbReference type="EMBL" id="FNIL01000002">
    <property type="protein sequence ID" value="SDN62355.1"/>
    <property type="molecule type" value="Genomic_DNA"/>
</dbReference>
<feature type="transmembrane region" description="Helical" evidence="1">
    <location>
        <begin position="64"/>
        <end position="87"/>
    </location>
</feature>
<feature type="domain" description="DUF4190" evidence="2">
    <location>
        <begin position="16"/>
        <end position="81"/>
    </location>
</feature>
<dbReference type="Proteomes" id="UP000198778">
    <property type="component" value="Unassembled WGS sequence"/>
</dbReference>
<dbReference type="AlphaFoldDB" id="A0A1H0CWU6"/>